<dbReference type="InterPro" id="IPR003439">
    <property type="entry name" value="ABC_transporter-like_ATP-bd"/>
</dbReference>
<dbReference type="InterPro" id="IPR017871">
    <property type="entry name" value="ABC_transporter-like_CS"/>
</dbReference>
<dbReference type="Gene3D" id="1.10.287.380">
    <property type="entry name" value="Valyl-tRNA synthetase, C-terminal domain"/>
    <property type="match status" value="1"/>
</dbReference>
<evidence type="ECO:0000256" key="3">
    <source>
        <dbReference type="SAM" id="Coils"/>
    </source>
</evidence>
<keyword evidence="2 5" id="KW-0067">ATP-binding</keyword>
<dbReference type="GO" id="GO:0005524">
    <property type="term" value="F:ATP binding"/>
    <property type="evidence" value="ECO:0007669"/>
    <property type="project" value="UniProtKB-KW"/>
</dbReference>
<evidence type="ECO:0000313" key="6">
    <source>
        <dbReference type="Proteomes" id="UP000256514"/>
    </source>
</evidence>
<keyword evidence="1" id="KW-0547">Nucleotide-binding</keyword>
<dbReference type="SMART" id="SM00382">
    <property type="entry name" value="AAA"/>
    <property type="match status" value="2"/>
</dbReference>
<feature type="domain" description="ABC transporter" evidence="4">
    <location>
        <begin position="340"/>
        <end position="557"/>
    </location>
</feature>
<dbReference type="CDD" id="cd03221">
    <property type="entry name" value="ABCF_EF-3"/>
    <property type="match status" value="2"/>
</dbReference>
<dbReference type="GO" id="GO:0003677">
    <property type="term" value="F:DNA binding"/>
    <property type="evidence" value="ECO:0007669"/>
    <property type="project" value="InterPro"/>
</dbReference>
<dbReference type="Proteomes" id="UP000256514">
    <property type="component" value="Unassembled WGS sequence"/>
</dbReference>
<evidence type="ECO:0000256" key="1">
    <source>
        <dbReference type="ARBA" id="ARBA00022741"/>
    </source>
</evidence>
<dbReference type="InterPro" id="IPR027417">
    <property type="entry name" value="P-loop_NTPase"/>
</dbReference>
<dbReference type="OrthoDB" id="9762369at2"/>
<protein>
    <submittedName>
        <fullName evidence="5">ABC transporter ATP-binding protein</fullName>
    </submittedName>
</protein>
<dbReference type="InterPro" id="IPR037118">
    <property type="entry name" value="Val-tRNA_synth_C_sf"/>
</dbReference>
<dbReference type="AlphaFoldDB" id="A0A3D8ITG5"/>
<dbReference type="PANTHER" id="PTHR42855">
    <property type="entry name" value="ABC TRANSPORTER ATP-BINDING SUBUNIT"/>
    <property type="match status" value="1"/>
</dbReference>
<proteinExistence type="predicted"/>
<keyword evidence="3" id="KW-0175">Coiled coil</keyword>
<feature type="coiled-coil region" evidence="3">
    <location>
        <begin position="587"/>
        <end position="646"/>
    </location>
</feature>
<evidence type="ECO:0000256" key="2">
    <source>
        <dbReference type="ARBA" id="ARBA00022840"/>
    </source>
</evidence>
<sequence>MTLCSLLNASKYYEHTPILESINFSISSRERVAVIGKNGSGKSTLLKLIEGSIELDSGERVIPKNLKILSLAQDPKFPQTASVEDVIADSLGSLREAHERLQILSANIDSMPHTASEHNPSLQALLDEYAQVSSFIDEHNGWDLQSRVNEVLERFGLMEFRHRLAVSLSGGEQKRVALCQILLESVDLLILDEPTNHLDVEMVSFLEKFIQDSTFSMVFVSHDRYFIENVATRIIEVENAKLTGFEGGYSSYLHKKEEMYRALTNAHENLLKLLKSEEEWLRRGVKARLKRNEGRKKRILELREEAKKNPSVIRKMKLELEREYKRFNASEGKNTKKCLFEIENLSKNLGDKVLIAHLNLRILAGEKIGVVGKNGSGKSTLLKLLLGEIAPSSGVIKTGAIRIGYFDQHLAMLDDSKDLLETFCPNGGNMVNVRGKHIHVYGYLKNFLFPKEFLDKKIGFLSGGEKKRVALALLFTQEVDVLILDEPTNDLDINTMTIIEEYLAHFNGSVIFVSHDRYFVDKLASKLLIFEGDGVVNVAFVSYSEYLDTKLELSELESLDKSVEQEKLKIQKPKTPLKLSYKEKLALDSLPQEIEELEGRIALLESDLTNPEKYQSIGITAIANALENLKVELDMKLEQYFALEQKALDLQNNGC</sequence>
<dbReference type="Pfam" id="PF16326">
    <property type="entry name" value="ABC_tran_CTD"/>
    <property type="match status" value="1"/>
</dbReference>
<dbReference type="GO" id="GO:0016887">
    <property type="term" value="F:ATP hydrolysis activity"/>
    <property type="evidence" value="ECO:0007669"/>
    <property type="project" value="InterPro"/>
</dbReference>
<accession>A0A3D8ITG5</accession>
<dbReference type="Pfam" id="PF00005">
    <property type="entry name" value="ABC_tran"/>
    <property type="match status" value="2"/>
</dbReference>
<dbReference type="Gene3D" id="3.40.50.300">
    <property type="entry name" value="P-loop containing nucleotide triphosphate hydrolases"/>
    <property type="match status" value="2"/>
</dbReference>
<evidence type="ECO:0000259" key="4">
    <source>
        <dbReference type="PROSITE" id="PS50893"/>
    </source>
</evidence>
<comment type="caution">
    <text evidence="5">The sequence shown here is derived from an EMBL/GenBank/DDBJ whole genome shotgun (WGS) entry which is preliminary data.</text>
</comment>
<keyword evidence="6" id="KW-1185">Reference proteome</keyword>
<dbReference type="FunFam" id="3.40.50.300:FF:000011">
    <property type="entry name" value="Putative ABC transporter ATP-binding component"/>
    <property type="match status" value="1"/>
</dbReference>
<dbReference type="InterPro" id="IPR032524">
    <property type="entry name" value="ABC_tran_C"/>
</dbReference>
<dbReference type="NCBIfam" id="NF000355">
    <property type="entry name" value="ribo_prot_ABC_F"/>
    <property type="match status" value="1"/>
</dbReference>
<dbReference type="SUPFAM" id="SSF52540">
    <property type="entry name" value="P-loop containing nucleoside triphosphate hydrolases"/>
    <property type="match status" value="2"/>
</dbReference>
<dbReference type="InterPro" id="IPR003593">
    <property type="entry name" value="AAA+_ATPase"/>
</dbReference>
<dbReference type="InterPro" id="IPR051309">
    <property type="entry name" value="ABCF_ATPase"/>
</dbReference>
<dbReference type="EMBL" id="NXLT01000001">
    <property type="protein sequence ID" value="RDU68597.1"/>
    <property type="molecule type" value="Genomic_DNA"/>
</dbReference>
<gene>
    <name evidence="5" type="ORF">CQA54_02000</name>
</gene>
<feature type="domain" description="ABC transporter" evidence="4">
    <location>
        <begin position="4"/>
        <end position="264"/>
    </location>
</feature>
<dbReference type="PROSITE" id="PS00211">
    <property type="entry name" value="ABC_TRANSPORTER_1"/>
    <property type="match status" value="2"/>
</dbReference>
<dbReference type="PANTHER" id="PTHR42855:SF1">
    <property type="entry name" value="ABC TRANSPORTER DOMAIN-CONTAINING PROTEIN"/>
    <property type="match status" value="1"/>
</dbReference>
<dbReference type="PROSITE" id="PS50893">
    <property type="entry name" value="ABC_TRANSPORTER_2"/>
    <property type="match status" value="2"/>
</dbReference>
<name>A0A3D8ITG5_9HELI</name>
<reference evidence="5 6" key="1">
    <citation type="submission" date="2018-04" db="EMBL/GenBank/DDBJ databases">
        <title>Novel Campyloabacter and Helicobacter Species and Strains.</title>
        <authorList>
            <person name="Mannion A.J."/>
            <person name="Shen Z."/>
            <person name="Fox J.G."/>
        </authorList>
    </citation>
    <scope>NUCLEOTIDE SEQUENCE [LARGE SCALE GENOMIC DNA]</scope>
    <source>
        <strain evidence="5 6">MIT 12-6600</strain>
    </source>
</reference>
<dbReference type="RefSeq" id="WP_115570537.1">
    <property type="nucleotide sequence ID" value="NZ_NXLT01000001.1"/>
</dbReference>
<evidence type="ECO:0000313" key="5">
    <source>
        <dbReference type="EMBL" id="RDU68597.1"/>
    </source>
</evidence>
<dbReference type="Pfam" id="PF12848">
    <property type="entry name" value="ABC_tran_Xtn"/>
    <property type="match status" value="1"/>
</dbReference>
<organism evidence="5 6">
    <name type="scientific">Helicobacter equorum</name>
    <dbReference type="NCBI Taxonomy" id="361872"/>
    <lineage>
        <taxon>Bacteria</taxon>
        <taxon>Pseudomonadati</taxon>
        <taxon>Campylobacterota</taxon>
        <taxon>Epsilonproteobacteria</taxon>
        <taxon>Campylobacterales</taxon>
        <taxon>Helicobacteraceae</taxon>
        <taxon>Helicobacter</taxon>
    </lineage>
</organism>
<dbReference type="InterPro" id="IPR032781">
    <property type="entry name" value="ABC_tran_Xtn"/>
</dbReference>